<dbReference type="EMBL" id="CP093349">
    <property type="protein sequence ID" value="WOH08368.1"/>
    <property type="molecule type" value="Genomic_DNA"/>
</dbReference>
<proteinExistence type="predicted"/>
<evidence type="ECO:0000313" key="2">
    <source>
        <dbReference type="EMBL" id="WOH08368.1"/>
    </source>
</evidence>
<feature type="domain" description="DUF7769" evidence="1">
    <location>
        <begin position="2"/>
        <end position="45"/>
    </location>
</feature>
<organism evidence="2 3">
    <name type="scientific">Daucus carota subsp. sativus</name>
    <name type="common">Carrot</name>
    <dbReference type="NCBI Taxonomy" id="79200"/>
    <lineage>
        <taxon>Eukaryota</taxon>
        <taxon>Viridiplantae</taxon>
        <taxon>Streptophyta</taxon>
        <taxon>Embryophyta</taxon>
        <taxon>Tracheophyta</taxon>
        <taxon>Spermatophyta</taxon>
        <taxon>Magnoliopsida</taxon>
        <taxon>eudicotyledons</taxon>
        <taxon>Gunneridae</taxon>
        <taxon>Pentapetalae</taxon>
        <taxon>asterids</taxon>
        <taxon>campanulids</taxon>
        <taxon>Apiales</taxon>
        <taxon>Apiaceae</taxon>
        <taxon>Apioideae</taxon>
        <taxon>Scandiceae</taxon>
        <taxon>Daucinae</taxon>
        <taxon>Daucus</taxon>
        <taxon>Daucus sect. Daucus</taxon>
    </lineage>
</organism>
<dbReference type="PANTHER" id="PTHR47169">
    <property type="entry name" value="OS01G0541250 PROTEIN"/>
    <property type="match status" value="1"/>
</dbReference>
<name>A0AAF0XI26_DAUCS</name>
<reference evidence="2" key="1">
    <citation type="journal article" date="2016" name="Nat. Genet.">
        <title>A high-quality carrot genome assembly provides new insights into carotenoid accumulation and asterid genome evolution.</title>
        <authorList>
            <person name="Iorizzo M."/>
            <person name="Ellison S."/>
            <person name="Senalik D."/>
            <person name="Zeng P."/>
            <person name="Satapoomin P."/>
            <person name="Huang J."/>
            <person name="Bowman M."/>
            <person name="Iovene M."/>
            <person name="Sanseverino W."/>
            <person name="Cavagnaro P."/>
            <person name="Yildiz M."/>
            <person name="Macko-Podgorni A."/>
            <person name="Moranska E."/>
            <person name="Grzebelus E."/>
            <person name="Grzebelus D."/>
            <person name="Ashrafi H."/>
            <person name="Zheng Z."/>
            <person name="Cheng S."/>
            <person name="Spooner D."/>
            <person name="Van Deynze A."/>
            <person name="Simon P."/>
        </authorList>
    </citation>
    <scope>NUCLEOTIDE SEQUENCE</scope>
    <source>
        <tissue evidence="2">Leaf</tissue>
    </source>
</reference>
<dbReference type="Proteomes" id="UP000077755">
    <property type="component" value="Chromosome 7"/>
</dbReference>
<gene>
    <name evidence="2" type="ORF">DCAR_0727807</name>
</gene>
<dbReference type="PANTHER" id="PTHR47169:SF2">
    <property type="entry name" value="OS01G0541250 PROTEIN"/>
    <property type="match status" value="1"/>
</dbReference>
<dbReference type="Gene3D" id="3.30.420.10">
    <property type="entry name" value="Ribonuclease H-like superfamily/Ribonuclease H"/>
    <property type="match status" value="1"/>
</dbReference>
<accession>A0AAF0XI26</accession>
<keyword evidence="3" id="KW-1185">Reference proteome</keyword>
<dbReference type="InterPro" id="IPR036397">
    <property type="entry name" value="RNaseH_sf"/>
</dbReference>
<dbReference type="GO" id="GO:0003676">
    <property type="term" value="F:nucleic acid binding"/>
    <property type="evidence" value="ECO:0007669"/>
    <property type="project" value="InterPro"/>
</dbReference>
<dbReference type="AlphaFoldDB" id="A0AAF0XI26"/>
<reference evidence="2" key="2">
    <citation type="submission" date="2022-03" db="EMBL/GenBank/DDBJ databases">
        <title>Draft title - Genomic analysis of global carrot germplasm unveils the trajectory of domestication and the origin of high carotenoid orange carrot.</title>
        <authorList>
            <person name="Iorizzo M."/>
            <person name="Ellison S."/>
            <person name="Senalik D."/>
            <person name="Macko-Podgorni A."/>
            <person name="Grzebelus D."/>
            <person name="Bostan H."/>
            <person name="Rolling W."/>
            <person name="Curaba J."/>
            <person name="Simon P."/>
        </authorList>
    </citation>
    <scope>NUCLEOTIDE SEQUENCE</scope>
    <source>
        <tissue evidence="2">Leaf</tissue>
    </source>
</reference>
<dbReference type="InterPro" id="IPR056671">
    <property type="entry name" value="DUF7769"/>
</dbReference>
<evidence type="ECO:0000313" key="3">
    <source>
        <dbReference type="Proteomes" id="UP000077755"/>
    </source>
</evidence>
<sequence>MMHNEERRAIFLTLQTNSVHGKLKKGTIKNIAEMYSVSPRTISHVLHRKTKNCGRKRIEINHEEFRGVPLNKKTCLRSLSCALKVSASTLCRNLRSGSIRRNSNPIKPFLKDVPHDPRFIDMENIIHIDEKWFNITKNCEKYYLLPEERDPVRSCKSKNFLLKIMFLAAVAQPRFDSGGNETFSGKIGIFPFVTKEPAKRSSANRVAGTLTKPINSVGRETCRSFLINKAIVKKWPATDASRPIYIQQDNARTHINPD</sequence>
<protein>
    <recommendedName>
        <fullName evidence="1">DUF7769 domain-containing protein</fullName>
    </recommendedName>
</protein>
<evidence type="ECO:0000259" key="1">
    <source>
        <dbReference type="Pfam" id="PF24964"/>
    </source>
</evidence>
<dbReference type="Pfam" id="PF24964">
    <property type="entry name" value="DUF7769"/>
    <property type="match status" value="1"/>
</dbReference>